<feature type="domain" description="Cyclic nucleotide-binding" evidence="4">
    <location>
        <begin position="32"/>
        <end position="100"/>
    </location>
</feature>
<comment type="caution">
    <text evidence="6">The sequence shown here is derived from an EMBL/GenBank/DDBJ whole genome shotgun (WGS) entry which is preliminary data.</text>
</comment>
<dbReference type="InterPro" id="IPR012318">
    <property type="entry name" value="HTH_CRP"/>
</dbReference>
<gene>
    <name evidence="6" type="ORF">Taqua_02239</name>
</gene>
<evidence type="ECO:0000256" key="3">
    <source>
        <dbReference type="ARBA" id="ARBA00023163"/>
    </source>
</evidence>
<dbReference type="AlphaFoldDB" id="A0A554WE59"/>
<dbReference type="Gene3D" id="2.60.120.10">
    <property type="entry name" value="Jelly Rolls"/>
    <property type="match status" value="1"/>
</dbReference>
<dbReference type="SUPFAM" id="SSF51206">
    <property type="entry name" value="cAMP-binding domain-like"/>
    <property type="match status" value="1"/>
</dbReference>
<keyword evidence="1" id="KW-0805">Transcription regulation</keyword>
<evidence type="ECO:0000313" key="6">
    <source>
        <dbReference type="EMBL" id="TSE21863.1"/>
    </source>
</evidence>
<dbReference type="GO" id="GO:0003677">
    <property type="term" value="F:DNA binding"/>
    <property type="evidence" value="ECO:0007669"/>
    <property type="project" value="UniProtKB-KW"/>
</dbReference>
<dbReference type="SUPFAM" id="SSF46785">
    <property type="entry name" value="Winged helix' DNA-binding domain"/>
    <property type="match status" value="1"/>
</dbReference>
<dbReference type="EMBL" id="VJNA01000035">
    <property type="protein sequence ID" value="TSE21863.1"/>
    <property type="molecule type" value="Genomic_DNA"/>
</dbReference>
<reference evidence="6 7" key="1">
    <citation type="submission" date="2019-07" db="EMBL/GenBank/DDBJ databases">
        <title>Tepidimonas aquatica CLN-1 draft genome.</title>
        <authorList>
            <person name="Da Costa M.S."/>
            <person name="Froufe H.J.C."/>
            <person name="Egas C."/>
            <person name="Albuquerque L."/>
        </authorList>
    </citation>
    <scope>NUCLEOTIDE SEQUENCE [LARGE SCALE GENOMIC DNA]</scope>
    <source>
        <strain evidence="6 7">CLN-1</strain>
    </source>
</reference>
<dbReference type="SMART" id="SM00419">
    <property type="entry name" value="HTH_CRP"/>
    <property type="match status" value="1"/>
</dbReference>
<evidence type="ECO:0000313" key="7">
    <source>
        <dbReference type="Proteomes" id="UP000318554"/>
    </source>
</evidence>
<dbReference type="PROSITE" id="PS50042">
    <property type="entry name" value="CNMP_BINDING_3"/>
    <property type="match status" value="1"/>
</dbReference>
<dbReference type="Proteomes" id="UP000318554">
    <property type="component" value="Unassembled WGS sequence"/>
</dbReference>
<keyword evidence="3" id="KW-0804">Transcription</keyword>
<organism evidence="6 7">
    <name type="scientific">Tepidimonas aquatica</name>
    <dbReference type="NCBI Taxonomy" id="247482"/>
    <lineage>
        <taxon>Bacteria</taxon>
        <taxon>Pseudomonadati</taxon>
        <taxon>Pseudomonadota</taxon>
        <taxon>Betaproteobacteria</taxon>
        <taxon>Burkholderiales</taxon>
        <taxon>Tepidimonas</taxon>
    </lineage>
</organism>
<proteinExistence type="predicted"/>
<name>A0A554WE59_9BURK</name>
<dbReference type="GO" id="GO:0006355">
    <property type="term" value="P:regulation of DNA-templated transcription"/>
    <property type="evidence" value="ECO:0007669"/>
    <property type="project" value="InterPro"/>
</dbReference>
<keyword evidence="7" id="KW-1185">Reference proteome</keyword>
<evidence type="ECO:0000259" key="4">
    <source>
        <dbReference type="PROSITE" id="PS50042"/>
    </source>
</evidence>
<protein>
    <submittedName>
        <fullName evidence="6">Crp-like helix-turn-helix domain protein</fullName>
    </submittedName>
</protein>
<sequence>MTMSRYVCNECALRRQCPLRPVVTDPAYEGHALHERRVDVYEPLLQQGGSARMLHTVKVGALLLRHNPSLGGARAVAVLGAGHVLSLRALLGDGPGADAVAVVPTRVCEVPLPEGARITTLDGVVPTRVCEVPLPLVRALLPSRPALVAHLARHQVRVTETLADWSAVARLPDALSHVAAVLGLLAREQGTRTVVLPARDDLAELAGCAPETTSRALARLQRDGLLRREGRRHVVWEGLIPNLGVRSRTIALIRDVVHYS</sequence>
<accession>A0A554WE59</accession>
<keyword evidence="2" id="KW-0238">DNA-binding</keyword>
<dbReference type="OrthoDB" id="9157630at2"/>
<dbReference type="Pfam" id="PF13545">
    <property type="entry name" value="HTH_Crp_2"/>
    <property type="match status" value="1"/>
</dbReference>
<evidence type="ECO:0000259" key="5">
    <source>
        <dbReference type="PROSITE" id="PS51063"/>
    </source>
</evidence>
<evidence type="ECO:0000256" key="1">
    <source>
        <dbReference type="ARBA" id="ARBA00023015"/>
    </source>
</evidence>
<dbReference type="InterPro" id="IPR014710">
    <property type="entry name" value="RmlC-like_jellyroll"/>
</dbReference>
<dbReference type="InterPro" id="IPR018490">
    <property type="entry name" value="cNMP-bd_dom_sf"/>
</dbReference>
<dbReference type="InterPro" id="IPR036390">
    <property type="entry name" value="WH_DNA-bd_sf"/>
</dbReference>
<dbReference type="PROSITE" id="PS51063">
    <property type="entry name" value="HTH_CRP_2"/>
    <property type="match status" value="1"/>
</dbReference>
<feature type="domain" description="HTH crp-type" evidence="5">
    <location>
        <begin position="172"/>
        <end position="239"/>
    </location>
</feature>
<dbReference type="InterPro" id="IPR000595">
    <property type="entry name" value="cNMP-bd_dom"/>
</dbReference>
<evidence type="ECO:0000256" key="2">
    <source>
        <dbReference type="ARBA" id="ARBA00023125"/>
    </source>
</evidence>